<sequence length="54" mass="5982">MALGDSRASRVTDPRAVVPQNEHVAEQRTPIVLERRDDHPNSFKSGPSLSSRVN</sequence>
<accession>A0AAV1SEM1</accession>
<feature type="compositionally biased region" description="Polar residues" evidence="1">
    <location>
        <begin position="42"/>
        <end position="54"/>
    </location>
</feature>
<dbReference type="Proteomes" id="UP001314170">
    <property type="component" value="Unassembled WGS sequence"/>
</dbReference>
<name>A0AAV1SEM1_9ROSI</name>
<keyword evidence="3" id="KW-1185">Reference proteome</keyword>
<feature type="region of interest" description="Disordered" evidence="1">
    <location>
        <begin position="1"/>
        <end position="54"/>
    </location>
</feature>
<evidence type="ECO:0000256" key="1">
    <source>
        <dbReference type="SAM" id="MobiDB-lite"/>
    </source>
</evidence>
<comment type="caution">
    <text evidence="2">The sequence shown here is derived from an EMBL/GenBank/DDBJ whole genome shotgun (WGS) entry which is preliminary data.</text>
</comment>
<dbReference type="EMBL" id="CAWUPB010001178">
    <property type="protein sequence ID" value="CAK7349886.1"/>
    <property type="molecule type" value="Genomic_DNA"/>
</dbReference>
<organism evidence="2 3">
    <name type="scientific">Dovyalis caffra</name>
    <dbReference type="NCBI Taxonomy" id="77055"/>
    <lineage>
        <taxon>Eukaryota</taxon>
        <taxon>Viridiplantae</taxon>
        <taxon>Streptophyta</taxon>
        <taxon>Embryophyta</taxon>
        <taxon>Tracheophyta</taxon>
        <taxon>Spermatophyta</taxon>
        <taxon>Magnoliopsida</taxon>
        <taxon>eudicotyledons</taxon>
        <taxon>Gunneridae</taxon>
        <taxon>Pentapetalae</taxon>
        <taxon>rosids</taxon>
        <taxon>fabids</taxon>
        <taxon>Malpighiales</taxon>
        <taxon>Salicaceae</taxon>
        <taxon>Flacourtieae</taxon>
        <taxon>Dovyalis</taxon>
    </lineage>
</organism>
<evidence type="ECO:0000313" key="2">
    <source>
        <dbReference type="EMBL" id="CAK7349886.1"/>
    </source>
</evidence>
<proteinExistence type="predicted"/>
<dbReference type="AlphaFoldDB" id="A0AAV1SEM1"/>
<reference evidence="2 3" key="1">
    <citation type="submission" date="2024-01" db="EMBL/GenBank/DDBJ databases">
        <authorList>
            <person name="Waweru B."/>
        </authorList>
    </citation>
    <scope>NUCLEOTIDE SEQUENCE [LARGE SCALE GENOMIC DNA]</scope>
</reference>
<protein>
    <submittedName>
        <fullName evidence="2">Uncharacterized protein</fullName>
    </submittedName>
</protein>
<evidence type="ECO:0000313" key="3">
    <source>
        <dbReference type="Proteomes" id="UP001314170"/>
    </source>
</evidence>
<gene>
    <name evidence="2" type="ORF">DCAF_LOCUS22609</name>
</gene>